<feature type="modified residue" description="N6-(pyridoxal phosphate)lysine" evidence="4">
    <location>
        <position position="243"/>
    </location>
</feature>
<sequence>MSLLDVLTQYRKDPSLAAGPASLLPDAETLDQSDPLRHKRDEFLLPAQSVYLDGNSLGPMPVAARQRAQAVLDQQWGEDLICSWNKHSWIDLPQTVGDKIAPLLGAAPGQVICCDSVSINLFKVLSAALGLNPGRRKIVSQRDNFPTDLYVVQGLQQLLGDAQRELEVLPEEEIEGALDDQVAVLLLTQVNFRSGYAHDIARLTRAAQAHGALVIWDLAHSTGVMPLELDQWNVDFAVGCGYKYLNGGPGAPAFVYAALRHHAALRQPVAGWMGHQSPFEFSPEYTPAGDIRQFLAGTPPILSMSVLDAALDVYRDVDIRQVKQKALDLADYFAARMMEFPSLQSLELATPLAHIERGAQLAYVHPQAFAICQCLIAEGVIADFRAPNILRFGFSPLYLSFRDLDKALERFAVIMKEELYALPEFNVRKKVT</sequence>
<evidence type="ECO:0000313" key="8">
    <source>
        <dbReference type="Proteomes" id="UP000664293"/>
    </source>
</evidence>
<comment type="function">
    <text evidence="4 6">Catalyzes the cleavage of L-kynurenine (L-Kyn) and L-3-hydroxykynurenine (L-3OHKyn) into anthranilic acid (AA) and 3-hydroxyanthranilic acid (3-OHAA), respectively.</text>
</comment>
<feature type="binding site" evidence="4">
    <location>
        <position position="217"/>
    </location>
    <ligand>
        <name>pyridoxal 5'-phosphate</name>
        <dbReference type="ChEBI" id="CHEBI:597326"/>
    </ligand>
</feature>
<dbReference type="EC" id="3.7.1.3" evidence="4 5"/>
<evidence type="ECO:0000256" key="2">
    <source>
        <dbReference type="ARBA" id="ARBA00022801"/>
    </source>
</evidence>
<name>A0ABS3E7J7_9GAMM</name>
<keyword evidence="1 4" id="KW-0662">Pyridine nucleotide biosynthesis</keyword>
<keyword evidence="8" id="KW-1185">Reference proteome</keyword>
<gene>
    <name evidence="4 7" type="primary">kynU</name>
    <name evidence="7" type="ORF">JF535_10530</name>
</gene>
<proteinExistence type="inferred from homology"/>
<feature type="binding site" evidence="4">
    <location>
        <position position="242"/>
    </location>
    <ligand>
        <name>pyridoxal 5'-phosphate</name>
        <dbReference type="ChEBI" id="CHEBI:597326"/>
    </ligand>
</feature>
<evidence type="ECO:0000256" key="4">
    <source>
        <dbReference type="HAMAP-Rule" id="MF_01970"/>
    </source>
</evidence>
<keyword evidence="2 4" id="KW-0378">Hydrolase</keyword>
<dbReference type="InterPro" id="IPR015421">
    <property type="entry name" value="PyrdxlP-dep_Trfase_major"/>
</dbReference>
<dbReference type="InterPro" id="IPR015422">
    <property type="entry name" value="PyrdxlP-dep_Trfase_small"/>
</dbReference>
<feature type="binding site" evidence="4">
    <location>
        <position position="220"/>
    </location>
    <ligand>
        <name>pyridoxal 5'-phosphate</name>
        <dbReference type="ChEBI" id="CHEBI:597326"/>
    </ligand>
</feature>
<evidence type="ECO:0000313" key="7">
    <source>
        <dbReference type="EMBL" id="MBN8431284.1"/>
    </source>
</evidence>
<evidence type="ECO:0000256" key="6">
    <source>
        <dbReference type="PIRNR" id="PIRNR038800"/>
    </source>
</evidence>
<feature type="binding site" evidence="4">
    <location>
        <position position="188"/>
    </location>
    <ligand>
        <name>pyridoxal 5'-phosphate</name>
        <dbReference type="ChEBI" id="CHEBI:597326"/>
    </ligand>
</feature>
<feature type="binding site" evidence="4">
    <location>
        <begin position="145"/>
        <end position="148"/>
    </location>
    <ligand>
        <name>pyridoxal 5'-phosphate</name>
        <dbReference type="ChEBI" id="CHEBI:597326"/>
    </ligand>
</feature>
<keyword evidence="3 4" id="KW-0663">Pyridoxal phosphate</keyword>
<dbReference type="InterPro" id="IPR015424">
    <property type="entry name" value="PyrdxlP-dep_Trfase"/>
</dbReference>
<comment type="catalytic activity">
    <reaction evidence="6">
        <text>3-hydroxy-L-kynurenine + H2O = 3-hydroxyanthranilate + L-alanine + H(+)</text>
        <dbReference type="Rhea" id="RHEA:25143"/>
        <dbReference type="ChEBI" id="CHEBI:15377"/>
        <dbReference type="ChEBI" id="CHEBI:15378"/>
        <dbReference type="ChEBI" id="CHEBI:36559"/>
        <dbReference type="ChEBI" id="CHEBI:57972"/>
        <dbReference type="ChEBI" id="CHEBI:58125"/>
        <dbReference type="EC" id="3.7.1.3"/>
    </reaction>
</comment>
<dbReference type="PIRSF" id="PIRSF038800">
    <property type="entry name" value="KYNU"/>
    <property type="match status" value="1"/>
</dbReference>
<dbReference type="HAMAP" id="MF_01970">
    <property type="entry name" value="Kynureninase"/>
    <property type="match status" value="1"/>
</dbReference>
<dbReference type="NCBIfam" id="TIGR01814">
    <property type="entry name" value="kynureninase"/>
    <property type="match status" value="1"/>
</dbReference>
<dbReference type="Pfam" id="PF22580">
    <property type="entry name" value="KYNU_C"/>
    <property type="match status" value="1"/>
</dbReference>
<dbReference type="InterPro" id="IPR010111">
    <property type="entry name" value="Kynureninase"/>
</dbReference>
<comment type="similarity">
    <text evidence="4 6">Belongs to the kynureninase family.</text>
</comment>
<comment type="pathway">
    <text evidence="4 6">Amino-acid degradation; L-kynurenine degradation; L-alanine and anthranilate from L-kynurenine: step 1/1.</text>
</comment>
<dbReference type="Gene3D" id="3.90.1150.10">
    <property type="entry name" value="Aspartate Aminotransferase, domain 1"/>
    <property type="match status" value="1"/>
</dbReference>
<comment type="cofactor">
    <cofactor evidence="4 6">
        <name>pyridoxal 5'-phosphate</name>
        <dbReference type="ChEBI" id="CHEBI:597326"/>
    </cofactor>
</comment>
<feature type="binding site" evidence="4">
    <location>
        <position position="298"/>
    </location>
    <ligand>
        <name>pyridoxal 5'-phosphate</name>
        <dbReference type="ChEBI" id="CHEBI:597326"/>
    </ligand>
</feature>
<dbReference type="GO" id="GO:0030429">
    <property type="term" value="F:kynureninase activity"/>
    <property type="evidence" value="ECO:0007669"/>
    <property type="project" value="UniProtKB-EC"/>
</dbReference>
<comment type="subunit">
    <text evidence="4 6">Homodimer.</text>
</comment>
<accession>A0ABS3E7J7</accession>
<dbReference type="RefSeq" id="WP_207001877.1">
    <property type="nucleotide sequence ID" value="NZ_JAEKJR010000002.1"/>
</dbReference>
<feature type="binding site" evidence="4">
    <location>
        <position position="118"/>
    </location>
    <ligand>
        <name>pyridoxal 5'-phosphate</name>
        <dbReference type="ChEBI" id="CHEBI:597326"/>
    </ligand>
</feature>
<dbReference type="PANTHER" id="PTHR14084">
    <property type="entry name" value="KYNURENINASE"/>
    <property type="match status" value="1"/>
</dbReference>
<dbReference type="PANTHER" id="PTHR14084:SF0">
    <property type="entry name" value="KYNURENINASE"/>
    <property type="match status" value="1"/>
</dbReference>
<dbReference type="SUPFAM" id="SSF53383">
    <property type="entry name" value="PLP-dependent transferases"/>
    <property type="match status" value="1"/>
</dbReference>
<evidence type="ECO:0000256" key="3">
    <source>
        <dbReference type="ARBA" id="ARBA00022898"/>
    </source>
</evidence>
<reference evidence="7 8" key="1">
    <citation type="submission" date="2020-12" db="EMBL/GenBank/DDBJ databases">
        <title>Oil enriched cultivation method for isolating marine PHA-producing bacteria.</title>
        <authorList>
            <person name="Zheng W."/>
            <person name="Yu S."/>
            <person name="Huang Y."/>
        </authorList>
    </citation>
    <scope>NUCLEOTIDE SEQUENCE [LARGE SCALE GENOMIC DNA]</scope>
    <source>
        <strain evidence="7 8">SN0-2</strain>
    </source>
</reference>
<protein>
    <recommendedName>
        <fullName evidence="4 5">Kynureninase</fullName>
        <ecNumber evidence="4 5">3.7.1.3</ecNumber>
    </recommendedName>
    <alternativeName>
        <fullName evidence="4">L-kynurenine hydrolase</fullName>
    </alternativeName>
</protein>
<comment type="caution">
    <text evidence="7">The sequence shown here is derived from an EMBL/GenBank/DDBJ whole genome shotgun (WGS) entry which is preliminary data.</text>
</comment>
<comment type="pathway">
    <text evidence="4 6">Cofactor biosynthesis; NAD(+) biosynthesis; quinolinate from L-kynurenine: step 2/3.</text>
</comment>
<organism evidence="7 8">
    <name type="scientific">Microbulbifer salipaludis</name>
    <dbReference type="NCBI Taxonomy" id="187980"/>
    <lineage>
        <taxon>Bacteria</taxon>
        <taxon>Pseudomonadati</taxon>
        <taxon>Pseudomonadota</taxon>
        <taxon>Gammaproteobacteria</taxon>
        <taxon>Cellvibrionales</taxon>
        <taxon>Microbulbiferaceae</taxon>
        <taxon>Microbulbifer</taxon>
    </lineage>
</organism>
<feature type="binding site" evidence="4">
    <location>
        <position position="272"/>
    </location>
    <ligand>
        <name>pyridoxal 5'-phosphate</name>
        <dbReference type="ChEBI" id="CHEBI:597326"/>
    </ligand>
</feature>
<dbReference type="Gene3D" id="3.40.640.10">
    <property type="entry name" value="Type I PLP-dependent aspartate aminotransferase-like (Major domain)"/>
    <property type="match status" value="1"/>
</dbReference>
<comment type="catalytic activity">
    <reaction evidence="4 6">
        <text>L-kynurenine + H2O = anthranilate + L-alanine + H(+)</text>
        <dbReference type="Rhea" id="RHEA:16813"/>
        <dbReference type="ChEBI" id="CHEBI:15377"/>
        <dbReference type="ChEBI" id="CHEBI:15378"/>
        <dbReference type="ChEBI" id="CHEBI:16567"/>
        <dbReference type="ChEBI" id="CHEBI:57959"/>
        <dbReference type="ChEBI" id="CHEBI:57972"/>
        <dbReference type="EC" id="3.7.1.3"/>
    </reaction>
</comment>
<evidence type="ECO:0000256" key="5">
    <source>
        <dbReference type="NCBIfam" id="TIGR01814"/>
    </source>
</evidence>
<dbReference type="EMBL" id="JAEKJR010000002">
    <property type="protein sequence ID" value="MBN8431284.1"/>
    <property type="molecule type" value="Genomic_DNA"/>
</dbReference>
<dbReference type="Proteomes" id="UP000664293">
    <property type="component" value="Unassembled WGS sequence"/>
</dbReference>
<evidence type="ECO:0000256" key="1">
    <source>
        <dbReference type="ARBA" id="ARBA00022642"/>
    </source>
</evidence>
<comment type="caution">
    <text evidence="4">Lacks conserved residue(s) required for the propagation of feature annotation.</text>
</comment>